<proteinExistence type="predicted"/>
<evidence type="ECO:0000313" key="2">
    <source>
        <dbReference type="EMBL" id="MCJ8148313.1"/>
    </source>
</evidence>
<sequence length="80" mass="8934">MSRRPSRIGRRQVSGHFPPDVLDAISRLAKERNVTHQVILAEALNDLFEKNGLQRLARQTALPRGRATVRRHATGPDAAD</sequence>
<keyword evidence="3" id="KW-1185">Reference proteome</keyword>
<name>A0ABT0CI76_9HYPH</name>
<dbReference type="InterPro" id="IPR046765">
    <property type="entry name" value="Antitox_RHH"/>
</dbReference>
<dbReference type="EMBL" id="JAKVIN010000001">
    <property type="protein sequence ID" value="MCJ8148313.1"/>
    <property type="molecule type" value="Genomic_DNA"/>
</dbReference>
<accession>A0ABT0CI76</accession>
<gene>
    <name evidence="2" type="ORF">MKI86_04105</name>
</gene>
<organism evidence="2 3">
    <name type="scientific">Shinella sedimenti</name>
    <dbReference type="NCBI Taxonomy" id="2919913"/>
    <lineage>
        <taxon>Bacteria</taxon>
        <taxon>Pseudomonadati</taxon>
        <taxon>Pseudomonadota</taxon>
        <taxon>Alphaproteobacteria</taxon>
        <taxon>Hyphomicrobiales</taxon>
        <taxon>Rhizobiaceae</taxon>
        <taxon>Shinella</taxon>
    </lineage>
</organism>
<evidence type="ECO:0000313" key="3">
    <source>
        <dbReference type="Proteomes" id="UP001201844"/>
    </source>
</evidence>
<dbReference type="RefSeq" id="WP_241597672.1">
    <property type="nucleotide sequence ID" value="NZ_JAKVIN010000001.1"/>
</dbReference>
<reference evidence="2 3" key="1">
    <citation type="submission" date="2022-02" db="EMBL/GenBank/DDBJ databases">
        <title>Shinella B3.7 sp. nov., isolated from Sediment (Zhairuo Island).</title>
        <authorList>
            <person name="Chen G."/>
        </authorList>
    </citation>
    <scope>NUCLEOTIDE SEQUENCE [LARGE SCALE GENOMIC DNA]</scope>
    <source>
        <strain evidence="2 3">B3.7</strain>
    </source>
</reference>
<comment type="caution">
    <text evidence="2">The sequence shown here is derived from an EMBL/GenBank/DDBJ whole genome shotgun (WGS) entry which is preliminary data.</text>
</comment>
<feature type="domain" description="Antitoxin-like ribbon-helix-helix" evidence="1">
    <location>
        <begin position="7"/>
        <end position="54"/>
    </location>
</feature>
<evidence type="ECO:0000259" key="1">
    <source>
        <dbReference type="Pfam" id="PF20605"/>
    </source>
</evidence>
<dbReference type="Pfam" id="PF20605">
    <property type="entry name" value="Antitox_RHH"/>
    <property type="match status" value="1"/>
</dbReference>
<protein>
    <recommendedName>
        <fullName evidence="1">Antitoxin-like ribbon-helix-helix domain-containing protein</fullName>
    </recommendedName>
</protein>
<dbReference type="Proteomes" id="UP001201844">
    <property type="component" value="Unassembled WGS sequence"/>
</dbReference>